<feature type="compositionally biased region" description="Low complexity" evidence="1">
    <location>
        <begin position="59"/>
        <end position="73"/>
    </location>
</feature>
<keyword evidence="2" id="KW-1133">Transmembrane helix</keyword>
<keyword evidence="5" id="KW-1185">Reference proteome</keyword>
<keyword evidence="2" id="KW-0472">Membrane</keyword>
<feature type="transmembrane region" description="Helical" evidence="2">
    <location>
        <begin position="32"/>
        <end position="51"/>
    </location>
</feature>
<evidence type="ECO:0000256" key="2">
    <source>
        <dbReference type="SAM" id="Phobius"/>
    </source>
</evidence>
<gene>
    <name evidence="4" type="ORF">GCM10022405_36210</name>
</gene>
<evidence type="ECO:0000313" key="5">
    <source>
        <dbReference type="Proteomes" id="UP001499994"/>
    </source>
</evidence>
<dbReference type="EMBL" id="BAABDG010000008">
    <property type="protein sequence ID" value="GAA3907843.1"/>
    <property type="molecule type" value="Genomic_DNA"/>
</dbReference>
<evidence type="ECO:0000313" key="4">
    <source>
        <dbReference type="EMBL" id="GAA3907843.1"/>
    </source>
</evidence>
<name>A0ABP7LSS2_9GAMM</name>
<dbReference type="Proteomes" id="UP001499994">
    <property type="component" value="Unassembled WGS sequence"/>
</dbReference>
<accession>A0ABP7LSS2</accession>
<evidence type="ECO:0008006" key="6">
    <source>
        <dbReference type="Google" id="ProtNLM"/>
    </source>
</evidence>
<proteinExistence type="predicted"/>
<sequence length="73" mass="6882">MKKVLYSALAAMALLGASNSWAAFDPAGSKGDAVIVGTGAVAAVAAAALVAQSNSDDGSSTSTSTSTTTSTAG</sequence>
<evidence type="ECO:0000256" key="3">
    <source>
        <dbReference type="SAM" id="SignalP"/>
    </source>
</evidence>
<reference evidence="5" key="1">
    <citation type="journal article" date="2019" name="Int. J. Syst. Evol. Microbiol.">
        <title>The Global Catalogue of Microorganisms (GCM) 10K type strain sequencing project: providing services to taxonomists for standard genome sequencing and annotation.</title>
        <authorList>
            <consortium name="The Broad Institute Genomics Platform"/>
            <consortium name="The Broad Institute Genome Sequencing Center for Infectious Disease"/>
            <person name="Wu L."/>
            <person name="Ma J."/>
        </authorList>
    </citation>
    <scope>NUCLEOTIDE SEQUENCE [LARGE SCALE GENOMIC DNA]</scope>
    <source>
        <strain evidence="5">JCM 17201</strain>
    </source>
</reference>
<dbReference type="RefSeq" id="WP_121525898.1">
    <property type="nucleotide sequence ID" value="NZ_BAABDG010000008.1"/>
</dbReference>
<organism evidence="4 5">
    <name type="scientific">Gibbsiella dentisursi</name>
    <dbReference type="NCBI Taxonomy" id="796890"/>
    <lineage>
        <taxon>Bacteria</taxon>
        <taxon>Pseudomonadati</taxon>
        <taxon>Pseudomonadota</taxon>
        <taxon>Gammaproteobacteria</taxon>
        <taxon>Enterobacterales</taxon>
        <taxon>Yersiniaceae</taxon>
        <taxon>Gibbsiella</taxon>
    </lineage>
</organism>
<feature type="region of interest" description="Disordered" evidence="1">
    <location>
        <begin position="52"/>
        <end position="73"/>
    </location>
</feature>
<keyword evidence="2" id="KW-0812">Transmembrane</keyword>
<comment type="caution">
    <text evidence="4">The sequence shown here is derived from an EMBL/GenBank/DDBJ whole genome shotgun (WGS) entry which is preliminary data.</text>
</comment>
<evidence type="ECO:0000256" key="1">
    <source>
        <dbReference type="SAM" id="MobiDB-lite"/>
    </source>
</evidence>
<feature type="chain" id="PRO_5046139417" description="Exopolysaccharide production protein YjbE" evidence="3">
    <location>
        <begin position="23"/>
        <end position="73"/>
    </location>
</feature>
<protein>
    <recommendedName>
        <fullName evidence="6">Exopolysaccharide production protein YjbE</fullName>
    </recommendedName>
</protein>
<keyword evidence="3" id="KW-0732">Signal</keyword>
<feature type="signal peptide" evidence="3">
    <location>
        <begin position="1"/>
        <end position="22"/>
    </location>
</feature>